<comment type="subcellular location">
    <subcellularLocation>
        <location evidence="1 7">Cell membrane</location>
        <topology evidence="1 7">Multi-pass membrane protein</topology>
    </subcellularLocation>
</comment>
<dbReference type="InterPro" id="IPR035906">
    <property type="entry name" value="MetI-like_sf"/>
</dbReference>
<dbReference type="EMBL" id="SMFZ01000002">
    <property type="protein sequence ID" value="TCK22844.1"/>
    <property type="molecule type" value="Genomic_DNA"/>
</dbReference>
<dbReference type="AlphaFoldDB" id="A0A4R1HKC1"/>
<keyword evidence="2 7" id="KW-0813">Transport</keyword>
<accession>A0A4R1HKC1</accession>
<dbReference type="PANTHER" id="PTHR43386">
    <property type="entry name" value="OLIGOPEPTIDE TRANSPORT SYSTEM PERMEASE PROTEIN APPC"/>
    <property type="match status" value="1"/>
</dbReference>
<evidence type="ECO:0000256" key="2">
    <source>
        <dbReference type="ARBA" id="ARBA00022448"/>
    </source>
</evidence>
<evidence type="ECO:0000256" key="7">
    <source>
        <dbReference type="RuleBase" id="RU363032"/>
    </source>
</evidence>
<name>A0A4R1HKC1_PSEEN</name>
<dbReference type="Proteomes" id="UP000295560">
    <property type="component" value="Unassembled WGS sequence"/>
</dbReference>
<keyword evidence="10" id="KW-1185">Reference proteome</keyword>
<evidence type="ECO:0000256" key="5">
    <source>
        <dbReference type="ARBA" id="ARBA00022989"/>
    </source>
</evidence>
<comment type="caution">
    <text evidence="9">The sequence shown here is derived from an EMBL/GenBank/DDBJ whole genome shotgun (WGS) entry which is preliminary data.</text>
</comment>
<keyword evidence="6 7" id="KW-0472">Membrane</keyword>
<feature type="transmembrane region" description="Helical" evidence="7">
    <location>
        <begin position="237"/>
        <end position="260"/>
    </location>
</feature>
<keyword evidence="5 7" id="KW-1133">Transmembrane helix</keyword>
<feature type="transmembrane region" description="Helical" evidence="7">
    <location>
        <begin position="200"/>
        <end position="217"/>
    </location>
</feature>
<evidence type="ECO:0000313" key="9">
    <source>
        <dbReference type="EMBL" id="TCK22844.1"/>
    </source>
</evidence>
<organism evidence="9 10">
    <name type="scientific">Pseudonocardia endophytica</name>
    <dbReference type="NCBI Taxonomy" id="401976"/>
    <lineage>
        <taxon>Bacteria</taxon>
        <taxon>Bacillati</taxon>
        <taxon>Actinomycetota</taxon>
        <taxon>Actinomycetes</taxon>
        <taxon>Pseudonocardiales</taxon>
        <taxon>Pseudonocardiaceae</taxon>
        <taxon>Pseudonocardia</taxon>
    </lineage>
</organism>
<reference evidence="9 10" key="1">
    <citation type="submission" date="2019-03" db="EMBL/GenBank/DDBJ databases">
        <title>Sequencing the genomes of 1000 actinobacteria strains.</title>
        <authorList>
            <person name="Klenk H.-P."/>
        </authorList>
    </citation>
    <scope>NUCLEOTIDE SEQUENCE [LARGE SCALE GENOMIC DNA]</scope>
    <source>
        <strain evidence="9 10">DSM 44969</strain>
    </source>
</reference>
<protein>
    <submittedName>
        <fullName evidence="9">Peptide/nickel transport system permease protein</fullName>
    </submittedName>
</protein>
<evidence type="ECO:0000259" key="8">
    <source>
        <dbReference type="PROSITE" id="PS50928"/>
    </source>
</evidence>
<dbReference type="RefSeq" id="WP_243653898.1">
    <property type="nucleotide sequence ID" value="NZ_SMFZ01000002.1"/>
</dbReference>
<dbReference type="GO" id="GO:0055085">
    <property type="term" value="P:transmembrane transport"/>
    <property type="evidence" value="ECO:0007669"/>
    <property type="project" value="InterPro"/>
</dbReference>
<dbReference type="PROSITE" id="PS50928">
    <property type="entry name" value="ABC_TM1"/>
    <property type="match status" value="1"/>
</dbReference>
<sequence>MSARSRTAVVLGVVLTAVPLLAALAGPLLVGPLGLVAPTGTDALLPPGDGFVLGTDALGRDVAGLALTGGTTVVALTVGALACAYLVGTPIGLLLAATGRRRLDGFVLRVLDVLLVLPSLLLLLVLAATGRRGVVWLVLAVALVQLPSVVRLVRSAAAAPTQRPALEAMTLSGEPWWRVHLLESGRAALGPVAVDAGTRAVLVLAMLASANFLGVGLDPDTADWAVVIEQNTSSLYLAPAALLVPAGLLVALCAGINLLVDQLLDPGEVAA</sequence>
<keyword evidence="4 7" id="KW-0812">Transmembrane</keyword>
<dbReference type="SUPFAM" id="SSF161098">
    <property type="entry name" value="MetI-like"/>
    <property type="match status" value="1"/>
</dbReference>
<gene>
    <name evidence="9" type="ORF">EV378_6855</name>
</gene>
<evidence type="ECO:0000256" key="3">
    <source>
        <dbReference type="ARBA" id="ARBA00022475"/>
    </source>
</evidence>
<evidence type="ECO:0000256" key="6">
    <source>
        <dbReference type="ARBA" id="ARBA00023136"/>
    </source>
</evidence>
<evidence type="ECO:0000256" key="1">
    <source>
        <dbReference type="ARBA" id="ARBA00004651"/>
    </source>
</evidence>
<keyword evidence="3" id="KW-1003">Cell membrane</keyword>
<feature type="transmembrane region" description="Helical" evidence="7">
    <location>
        <begin position="134"/>
        <end position="153"/>
    </location>
</feature>
<evidence type="ECO:0000313" key="10">
    <source>
        <dbReference type="Proteomes" id="UP000295560"/>
    </source>
</evidence>
<dbReference type="GO" id="GO:0005886">
    <property type="term" value="C:plasma membrane"/>
    <property type="evidence" value="ECO:0007669"/>
    <property type="project" value="UniProtKB-SubCell"/>
</dbReference>
<feature type="domain" description="ABC transmembrane type-1" evidence="8">
    <location>
        <begin position="70"/>
        <end position="260"/>
    </location>
</feature>
<proteinExistence type="inferred from homology"/>
<dbReference type="Pfam" id="PF00528">
    <property type="entry name" value="BPD_transp_1"/>
    <property type="match status" value="1"/>
</dbReference>
<dbReference type="InterPro" id="IPR050366">
    <property type="entry name" value="BP-dependent_transpt_permease"/>
</dbReference>
<feature type="transmembrane region" description="Helical" evidence="7">
    <location>
        <begin position="67"/>
        <end position="94"/>
    </location>
</feature>
<feature type="transmembrane region" description="Helical" evidence="7">
    <location>
        <begin position="106"/>
        <end position="128"/>
    </location>
</feature>
<dbReference type="PANTHER" id="PTHR43386:SF25">
    <property type="entry name" value="PEPTIDE ABC TRANSPORTER PERMEASE PROTEIN"/>
    <property type="match status" value="1"/>
</dbReference>
<evidence type="ECO:0000256" key="4">
    <source>
        <dbReference type="ARBA" id="ARBA00022692"/>
    </source>
</evidence>
<dbReference type="InterPro" id="IPR000515">
    <property type="entry name" value="MetI-like"/>
</dbReference>
<comment type="similarity">
    <text evidence="7">Belongs to the binding-protein-dependent transport system permease family.</text>
</comment>